<feature type="chain" id="PRO_5037222488" description="PepSY domain-containing protein" evidence="1">
    <location>
        <begin position="22"/>
        <end position="102"/>
    </location>
</feature>
<dbReference type="EMBL" id="JAHLFW010000111">
    <property type="protein sequence ID" value="MBU3839338.1"/>
    <property type="molecule type" value="Genomic_DNA"/>
</dbReference>
<comment type="caution">
    <text evidence="2">The sequence shown here is derived from an EMBL/GenBank/DDBJ whole genome shotgun (WGS) entry which is preliminary data.</text>
</comment>
<gene>
    <name evidence="2" type="ORF">H9777_13735</name>
</gene>
<proteinExistence type="predicted"/>
<name>A0A948X0B8_9BACT</name>
<evidence type="ECO:0008006" key="4">
    <source>
        <dbReference type="Google" id="ProtNLM"/>
    </source>
</evidence>
<dbReference type="Gene3D" id="3.10.450.360">
    <property type="match status" value="1"/>
</dbReference>
<dbReference type="Proteomes" id="UP000783796">
    <property type="component" value="Unassembled WGS sequence"/>
</dbReference>
<feature type="signal peptide" evidence="1">
    <location>
        <begin position="1"/>
        <end position="21"/>
    </location>
</feature>
<evidence type="ECO:0000313" key="2">
    <source>
        <dbReference type="EMBL" id="MBU3839338.1"/>
    </source>
</evidence>
<keyword evidence="1" id="KW-0732">Signal</keyword>
<reference evidence="2" key="1">
    <citation type="journal article" date="2021" name="PeerJ">
        <title>Extensive microbial diversity within the chicken gut microbiome revealed by metagenomics and culture.</title>
        <authorList>
            <person name="Gilroy R."/>
            <person name="Ravi A."/>
            <person name="Getino M."/>
            <person name="Pursley I."/>
            <person name="Horton D.L."/>
            <person name="Alikhan N.F."/>
            <person name="Baker D."/>
            <person name="Gharbi K."/>
            <person name="Hall N."/>
            <person name="Watson M."/>
            <person name="Adriaenssens E.M."/>
            <person name="Foster-Nyarko E."/>
            <person name="Jarju S."/>
            <person name="Secka A."/>
            <person name="Antonio M."/>
            <person name="Oren A."/>
            <person name="Chaudhuri R.R."/>
            <person name="La Ragione R."/>
            <person name="Hildebrand F."/>
            <person name="Pallen M.J."/>
        </authorList>
    </citation>
    <scope>NUCLEOTIDE SEQUENCE</scope>
    <source>
        <strain evidence="2">G4-2901</strain>
    </source>
</reference>
<evidence type="ECO:0000256" key="1">
    <source>
        <dbReference type="SAM" id="SignalP"/>
    </source>
</evidence>
<sequence>MKKVFFALALVMGLGTTVAFASNLSSTEVTTVTNVNDFTPVEVKDLPKAVQDVLANSYKDFTIKAAAVETAEDGTSVYQITLVNAEGEESVVLFNEKGEVVK</sequence>
<accession>A0A948X0B8</accession>
<reference evidence="2" key="2">
    <citation type="submission" date="2021-04" db="EMBL/GenBank/DDBJ databases">
        <authorList>
            <person name="Gilroy R."/>
        </authorList>
    </citation>
    <scope>NUCLEOTIDE SEQUENCE</scope>
    <source>
        <strain evidence="2">G4-2901</strain>
    </source>
</reference>
<protein>
    <recommendedName>
        <fullName evidence="4">PepSY domain-containing protein</fullName>
    </recommendedName>
</protein>
<evidence type="ECO:0000313" key="3">
    <source>
        <dbReference type="Proteomes" id="UP000783796"/>
    </source>
</evidence>
<organism evidence="2 3">
    <name type="scientific">Candidatus Phocaeicola faecigallinarum</name>
    <dbReference type="NCBI Taxonomy" id="2838732"/>
    <lineage>
        <taxon>Bacteria</taxon>
        <taxon>Pseudomonadati</taxon>
        <taxon>Bacteroidota</taxon>
        <taxon>Bacteroidia</taxon>
        <taxon>Bacteroidales</taxon>
        <taxon>Bacteroidaceae</taxon>
        <taxon>Phocaeicola</taxon>
    </lineage>
</organism>
<dbReference type="AlphaFoldDB" id="A0A948X0B8"/>
<dbReference type="SUPFAM" id="SSF160574">
    <property type="entry name" value="BT0923-like"/>
    <property type="match status" value="1"/>
</dbReference>